<sequence length="282" mass="31979">MLLDKNFKKIKVEASPAVIDDTLPGGPRWMHNLGDRPVWVTTKSDLTRELEARGLVLDVRDSHAKVDKSPWATERRLRPGQRDPFLHGASNEPPSSDRDINMPSSTNTPDRTTATLGENEIGVEAIQMSLDQLRMLREYGRFITDANLESWLYCKHCVDPDDLEGSRCQVEIRHDTIFIACSCCLRFGNGATATSPRIDVPQPPSFMEFAIDIPEIQYTDSIVSLFRRHRKQFLDPLSLLEVMRCVVCYDAGRMDGMKVEVLDSTFLAECRCQKRVHRGISV</sequence>
<evidence type="ECO:0000313" key="2">
    <source>
        <dbReference type="EMBL" id="KKN52705.1"/>
    </source>
</evidence>
<feature type="region of interest" description="Disordered" evidence="1">
    <location>
        <begin position="68"/>
        <end position="114"/>
    </location>
</feature>
<dbReference type="EMBL" id="LAZR01001008">
    <property type="protein sequence ID" value="KKN52705.1"/>
    <property type="molecule type" value="Genomic_DNA"/>
</dbReference>
<gene>
    <name evidence="2" type="ORF">LCGC14_0609860</name>
</gene>
<evidence type="ECO:0000256" key="1">
    <source>
        <dbReference type="SAM" id="MobiDB-lite"/>
    </source>
</evidence>
<proteinExistence type="predicted"/>
<protein>
    <submittedName>
        <fullName evidence="2">Uncharacterized protein</fullName>
    </submittedName>
</protein>
<feature type="compositionally biased region" description="Polar residues" evidence="1">
    <location>
        <begin position="102"/>
        <end position="114"/>
    </location>
</feature>
<reference evidence="2" key="1">
    <citation type="journal article" date="2015" name="Nature">
        <title>Complex archaea that bridge the gap between prokaryotes and eukaryotes.</title>
        <authorList>
            <person name="Spang A."/>
            <person name="Saw J.H."/>
            <person name="Jorgensen S.L."/>
            <person name="Zaremba-Niedzwiedzka K."/>
            <person name="Martijn J."/>
            <person name="Lind A.E."/>
            <person name="van Eijk R."/>
            <person name="Schleper C."/>
            <person name="Guy L."/>
            <person name="Ettema T.J."/>
        </authorList>
    </citation>
    <scope>NUCLEOTIDE SEQUENCE</scope>
</reference>
<feature type="compositionally biased region" description="Basic and acidic residues" evidence="1">
    <location>
        <begin position="68"/>
        <end position="85"/>
    </location>
</feature>
<name>A0A0F9R834_9ZZZZ</name>
<comment type="caution">
    <text evidence="2">The sequence shown here is derived from an EMBL/GenBank/DDBJ whole genome shotgun (WGS) entry which is preliminary data.</text>
</comment>
<organism evidence="2">
    <name type="scientific">marine sediment metagenome</name>
    <dbReference type="NCBI Taxonomy" id="412755"/>
    <lineage>
        <taxon>unclassified sequences</taxon>
        <taxon>metagenomes</taxon>
        <taxon>ecological metagenomes</taxon>
    </lineage>
</organism>
<accession>A0A0F9R834</accession>
<dbReference type="AlphaFoldDB" id="A0A0F9R834"/>